<evidence type="ECO:0000256" key="1">
    <source>
        <dbReference type="ARBA" id="ARBA00006484"/>
    </source>
</evidence>
<dbReference type="InterPro" id="IPR020904">
    <property type="entry name" value="Sc_DH/Rdtase_CS"/>
</dbReference>
<dbReference type="NCBIfam" id="NF005559">
    <property type="entry name" value="PRK07231.1"/>
    <property type="match status" value="1"/>
</dbReference>
<sequence>MKFYNKVALITGGTSGIGYSVAESLMKEGTKVAIVGRNSEKGEKALQKLKEIHSDVIYLSADISNSNDVRKMVRDTVTSFGHLDFAFNNASNAEGKPALTHEYSEDDFDKMMGVTIKGVWLCLKYEIQEMLKTGGGSIVNTSSLDALICSAGTTAYAAGKSGVIALTRAVAQEYGSYGIRVNTVTPGAIRTPMIERKFKDLTLEQAKLLEGKYSNSNAIGRLGKPEETAAAVTWLLSEEASYITGQNLIVDGGVSFIH</sequence>
<dbReference type="EC" id="1.1.1.-" evidence="3"/>
<evidence type="ECO:0000256" key="2">
    <source>
        <dbReference type="ARBA" id="ARBA00023002"/>
    </source>
</evidence>
<dbReference type="GO" id="GO:0016491">
    <property type="term" value="F:oxidoreductase activity"/>
    <property type="evidence" value="ECO:0007669"/>
    <property type="project" value="UniProtKB-KW"/>
</dbReference>
<keyword evidence="4" id="KW-1185">Reference proteome</keyword>
<dbReference type="SUPFAM" id="SSF51735">
    <property type="entry name" value="NAD(P)-binding Rossmann-fold domains"/>
    <property type="match status" value="1"/>
</dbReference>
<evidence type="ECO:0000313" key="4">
    <source>
        <dbReference type="Proteomes" id="UP001597221"/>
    </source>
</evidence>
<dbReference type="RefSeq" id="WP_379598672.1">
    <property type="nucleotide sequence ID" value="NZ_JBHUDE010000151.1"/>
</dbReference>
<dbReference type="Gene3D" id="3.40.50.720">
    <property type="entry name" value="NAD(P)-binding Rossmann-like Domain"/>
    <property type="match status" value="1"/>
</dbReference>
<dbReference type="PANTHER" id="PTHR24321:SF11">
    <property type="entry name" value="BLR0893 PROTEIN"/>
    <property type="match status" value="1"/>
</dbReference>
<comment type="similarity">
    <text evidence="1">Belongs to the short-chain dehydrogenases/reductases (SDR) family.</text>
</comment>
<dbReference type="InterPro" id="IPR036291">
    <property type="entry name" value="NAD(P)-bd_dom_sf"/>
</dbReference>
<gene>
    <name evidence="3" type="ORF">ACFSBH_16675</name>
</gene>
<accession>A0ABW4HUE9</accession>
<dbReference type="PRINTS" id="PR00081">
    <property type="entry name" value="GDHRDH"/>
</dbReference>
<comment type="caution">
    <text evidence="3">The sequence shown here is derived from an EMBL/GenBank/DDBJ whole genome shotgun (WGS) entry which is preliminary data.</text>
</comment>
<protein>
    <submittedName>
        <fullName evidence="3">SDR family NAD(P)-dependent oxidoreductase</fullName>
        <ecNumber evidence="3">1.1.1.-</ecNumber>
    </submittedName>
</protein>
<reference evidence="4" key="1">
    <citation type="journal article" date="2019" name="Int. J. Syst. Evol. Microbiol.">
        <title>The Global Catalogue of Microorganisms (GCM) 10K type strain sequencing project: providing services to taxonomists for standard genome sequencing and annotation.</title>
        <authorList>
            <consortium name="The Broad Institute Genomics Platform"/>
            <consortium name="The Broad Institute Genome Sequencing Center for Infectious Disease"/>
            <person name="Wu L."/>
            <person name="Ma J."/>
        </authorList>
    </citation>
    <scope>NUCLEOTIDE SEQUENCE [LARGE SCALE GENOMIC DNA]</scope>
    <source>
        <strain evidence="4">CGMCC 1.12376</strain>
    </source>
</reference>
<dbReference type="PANTHER" id="PTHR24321">
    <property type="entry name" value="DEHYDROGENASES, SHORT CHAIN"/>
    <property type="match status" value="1"/>
</dbReference>
<name>A0ABW4HUE9_9BACI</name>
<dbReference type="PRINTS" id="PR00080">
    <property type="entry name" value="SDRFAMILY"/>
</dbReference>
<proteinExistence type="inferred from homology"/>
<dbReference type="PROSITE" id="PS00061">
    <property type="entry name" value="ADH_SHORT"/>
    <property type="match status" value="1"/>
</dbReference>
<keyword evidence="2 3" id="KW-0560">Oxidoreductase</keyword>
<dbReference type="CDD" id="cd05233">
    <property type="entry name" value="SDR_c"/>
    <property type="match status" value="1"/>
</dbReference>
<organism evidence="3 4">
    <name type="scientific">Oceanobacillus luteolus</name>
    <dbReference type="NCBI Taxonomy" id="1274358"/>
    <lineage>
        <taxon>Bacteria</taxon>
        <taxon>Bacillati</taxon>
        <taxon>Bacillota</taxon>
        <taxon>Bacilli</taxon>
        <taxon>Bacillales</taxon>
        <taxon>Bacillaceae</taxon>
        <taxon>Oceanobacillus</taxon>
    </lineage>
</organism>
<dbReference type="Pfam" id="PF13561">
    <property type="entry name" value="adh_short_C2"/>
    <property type="match status" value="1"/>
</dbReference>
<dbReference type="Proteomes" id="UP001597221">
    <property type="component" value="Unassembled WGS sequence"/>
</dbReference>
<dbReference type="EMBL" id="JBHUDE010000151">
    <property type="protein sequence ID" value="MFD1609254.1"/>
    <property type="molecule type" value="Genomic_DNA"/>
</dbReference>
<dbReference type="InterPro" id="IPR002347">
    <property type="entry name" value="SDR_fam"/>
</dbReference>
<evidence type="ECO:0000313" key="3">
    <source>
        <dbReference type="EMBL" id="MFD1609254.1"/>
    </source>
</evidence>